<proteinExistence type="predicted"/>
<dbReference type="InterPro" id="IPR006186">
    <property type="entry name" value="Ser/Thr-sp_prot-phosphatase"/>
</dbReference>
<evidence type="ECO:0000259" key="2">
    <source>
        <dbReference type="SMART" id="SM00156"/>
    </source>
</evidence>
<evidence type="ECO:0000256" key="1">
    <source>
        <dbReference type="SAM" id="SignalP"/>
    </source>
</evidence>
<accession>A0A844YIF2</accession>
<evidence type="ECO:0000313" key="4">
    <source>
        <dbReference type="Proteomes" id="UP000445582"/>
    </source>
</evidence>
<protein>
    <submittedName>
        <fullName evidence="3">Protein-tyrosine-phosphatase</fullName>
    </submittedName>
</protein>
<dbReference type="PANTHER" id="PTHR46546:SF4">
    <property type="entry name" value="SHEWANELLA-LIKE PROTEIN PHOSPHATASE 1"/>
    <property type="match status" value="1"/>
</dbReference>
<dbReference type="PANTHER" id="PTHR46546">
    <property type="entry name" value="SHEWANELLA-LIKE PROTEIN PHOSPHATASE 1"/>
    <property type="match status" value="1"/>
</dbReference>
<dbReference type="InterPro" id="IPR029052">
    <property type="entry name" value="Metallo-depent_PP-like"/>
</dbReference>
<sequence>MLRQLLTILATALFMGAVSASAQAPGDAQRIVAVGDLHGDLPAWEAIATAAGLVDTQGEWAGGETVLVQLGDVTDRGPDSLAIIERLRALQLQAPGAGGKVVLLIGNHEAMNVSGDLRYVHPGEYAAFVDRKSAARREAVWRANEQRIVDFYRSDDPDLPVSAIRKLWFEANPPGLLEHRQAWRPDGELGRWAASLPAAVKIGDTLFVHGGLSIERALRPLDEINAAIHAALGPGDETDRTAAQDPFGPLWYRGNVMRDADVAADAARPSIADELAQVLTYHDAARLVVGHTPSVKGILASNDGKLIRADTGISAHYGGPASFLEITPDGVTAHERRADGTWAAHSLDQQPDGDDP</sequence>
<gene>
    <name evidence="3" type="ORF">GRI48_07390</name>
</gene>
<evidence type="ECO:0000313" key="3">
    <source>
        <dbReference type="EMBL" id="MXO62828.1"/>
    </source>
</evidence>
<dbReference type="Pfam" id="PF00149">
    <property type="entry name" value="Metallophos"/>
    <property type="match status" value="1"/>
</dbReference>
<reference evidence="3 4" key="1">
    <citation type="submission" date="2019-12" db="EMBL/GenBank/DDBJ databases">
        <title>Genomic-based taxomic classification of the family Erythrobacteraceae.</title>
        <authorList>
            <person name="Xu L."/>
        </authorList>
    </citation>
    <scope>NUCLEOTIDE SEQUENCE [LARGE SCALE GENOMIC DNA]</scope>
    <source>
        <strain evidence="3 4">MCCC 1A09965</strain>
    </source>
</reference>
<dbReference type="OrthoDB" id="7550081at2"/>
<keyword evidence="4" id="KW-1185">Reference proteome</keyword>
<dbReference type="RefSeq" id="WP_160673424.1">
    <property type="nucleotide sequence ID" value="NZ_WTYN01000001.1"/>
</dbReference>
<dbReference type="Gene3D" id="3.60.21.10">
    <property type="match status" value="1"/>
</dbReference>
<dbReference type="EMBL" id="WTYN01000001">
    <property type="protein sequence ID" value="MXO62828.1"/>
    <property type="molecule type" value="Genomic_DNA"/>
</dbReference>
<feature type="domain" description="Serine/threonine specific protein phosphatases" evidence="2">
    <location>
        <begin position="2"/>
        <end position="351"/>
    </location>
</feature>
<feature type="chain" id="PRO_5032498442" evidence="1">
    <location>
        <begin position="25"/>
        <end position="356"/>
    </location>
</feature>
<dbReference type="Proteomes" id="UP000445582">
    <property type="component" value="Unassembled WGS sequence"/>
</dbReference>
<keyword evidence="1" id="KW-0732">Signal</keyword>
<comment type="caution">
    <text evidence="3">The sequence shown here is derived from an EMBL/GenBank/DDBJ whole genome shotgun (WGS) entry which is preliminary data.</text>
</comment>
<dbReference type="InterPro" id="IPR004843">
    <property type="entry name" value="Calcineurin-like_PHP"/>
</dbReference>
<dbReference type="SUPFAM" id="SSF56300">
    <property type="entry name" value="Metallo-dependent phosphatases"/>
    <property type="match status" value="1"/>
</dbReference>
<name>A0A844YIF2_9SPHN</name>
<dbReference type="AlphaFoldDB" id="A0A844YIF2"/>
<feature type="signal peptide" evidence="1">
    <location>
        <begin position="1"/>
        <end position="24"/>
    </location>
</feature>
<dbReference type="SMART" id="SM00156">
    <property type="entry name" value="PP2Ac"/>
    <property type="match status" value="1"/>
</dbReference>
<organism evidence="3 4">
    <name type="scientific">Qipengyuania oceanensis</name>
    <dbReference type="NCBI Taxonomy" id="1463597"/>
    <lineage>
        <taxon>Bacteria</taxon>
        <taxon>Pseudomonadati</taxon>
        <taxon>Pseudomonadota</taxon>
        <taxon>Alphaproteobacteria</taxon>
        <taxon>Sphingomonadales</taxon>
        <taxon>Erythrobacteraceae</taxon>
        <taxon>Qipengyuania</taxon>
    </lineage>
</organism>
<dbReference type="GO" id="GO:0016787">
    <property type="term" value="F:hydrolase activity"/>
    <property type="evidence" value="ECO:0007669"/>
    <property type="project" value="InterPro"/>
</dbReference>